<dbReference type="InterPro" id="IPR031560">
    <property type="entry name" value="CzcE"/>
</dbReference>
<protein>
    <recommendedName>
        <fullName evidence="4">Beta-barrel assembly machine subunit BamE</fullName>
    </recommendedName>
</protein>
<organism evidence="2 3">
    <name type="scientific">Noviherbaspirillum saxi</name>
    <dbReference type="NCBI Taxonomy" id="2320863"/>
    <lineage>
        <taxon>Bacteria</taxon>
        <taxon>Pseudomonadati</taxon>
        <taxon>Pseudomonadota</taxon>
        <taxon>Betaproteobacteria</taxon>
        <taxon>Burkholderiales</taxon>
        <taxon>Oxalobacteraceae</taxon>
        <taxon>Noviherbaspirillum</taxon>
    </lineage>
</organism>
<dbReference type="EMBL" id="QYUO01000001">
    <property type="protein sequence ID" value="RJF97998.1"/>
    <property type="molecule type" value="Genomic_DNA"/>
</dbReference>
<dbReference type="PROSITE" id="PS51257">
    <property type="entry name" value="PROKAR_LIPOPROTEIN"/>
    <property type="match status" value="1"/>
</dbReference>
<dbReference type="InterPro" id="IPR038674">
    <property type="entry name" value="CzcE_sf"/>
</dbReference>
<proteinExistence type="predicted"/>
<evidence type="ECO:0000256" key="1">
    <source>
        <dbReference type="SAM" id="SignalP"/>
    </source>
</evidence>
<sequence length="115" mass="12418">MVARLSAATIGFLLVATALAGCVTRTSYLDLYGMPADPRAAIRTINIFPTTNYVNVEGGEIIRFVSGNQEFGWHFLVARTVNSFSLNEVAPPGALNRPVEAYVSPDPRYISVPGD</sequence>
<evidence type="ECO:0000313" key="3">
    <source>
        <dbReference type="Proteomes" id="UP000265955"/>
    </source>
</evidence>
<reference evidence="3" key="1">
    <citation type="submission" date="2018-09" db="EMBL/GenBank/DDBJ databases">
        <authorList>
            <person name="Zhu H."/>
        </authorList>
    </citation>
    <scope>NUCLEOTIDE SEQUENCE [LARGE SCALE GENOMIC DNA]</scope>
    <source>
        <strain evidence="3">K1R23-30</strain>
    </source>
</reference>
<gene>
    <name evidence="2" type="ORF">D3871_05315</name>
</gene>
<dbReference type="Pfam" id="PF16986">
    <property type="entry name" value="CzcE"/>
    <property type="match status" value="1"/>
</dbReference>
<feature type="chain" id="PRO_5017361418" description="Beta-barrel assembly machine subunit BamE" evidence="1">
    <location>
        <begin position="21"/>
        <end position="115"/>
    </location>
</feature>
<evidence type="ECO:0000313" key="2">
    <source>
        <dbReference type="EMBL" id="RJF97998.1"/>
    </source>
</evidence>
<dbReference type="Gene3D" id="2.60.40.2280">
    <property type="entry name" value="Heavy-metal resistance protein CzcE"/>
    <property type="match status" value="1"/>
</dbReference>
<name>A0A3A3FU03_9BURK</name>
<dbReference type="AlphaFoldDB" id="A0A3A3FU03"/>
<dbReference type="Proteomes" id="UP000265955">
    <property type="component" value="Unassembled WGS sequence"/>
</dbReference>
<dbReference type="RefSeq" id="WP_119767942.1">
    <property type="nucleotide sequence ID" value="NZ_QYUO01000001.1"/>
</dbReference>
<dbReference type="OrthoDB" id="8781507at2"/>
<feature type="signal peptide" evidence="1">
    <location>
        <begin position="1"/>
        <end position="20"/>
    </location>
</feature>
<keyword evidence="1" id="KW-0732">Signal</keyword>
<accession>A0A3A3FU03</accession>
<comment type="caution">
    <text evidence="2">The sequence shown here is derived from an EMBL/GenBank/DDBJ whole genome shotgun (WGS) entry which is preliminary data.</text>
</comment>
<evidence type="ECO:0008006" key="4">
    <source>
        <dbReference type="Google" id="ProtNLM"/>
    </source>
</evidence>
<keyword evidence="3" id="KW-1185">Reference proteome</keyword>